<dbReference type="InParanoid" id="A0A0J6ZM18"/>
<dbReference type="RefSeq" id="WP_048514870.1">
    <property type="nucleotide sequence ID" value="NZ_FUXD01000036.1"/>
</dbReference>
<dbReference type="NCBIfam" id="TIGR00244">
    <property type="entry name" value="transcriptional regulator NrdR"/>
    <property type="match status" value="1"/>
</dbReference>
<name>A0A0J6ZM18_9FIRM</name>
<evidence type="ECO:0000256" key="1">
    <source>
        <dbReference type="ARBA" id="ARBA00022491"/>
    </source>
</evidence>
<feature type="domain" description="ATP-cone" evidence="10">
    <location>
        <begin position="49"/>
        <end position="139"/>
    </location>
</feature>
<dbReference type="InterPro" id="IPR005144">
    <property type="entry name" value="ATP-cone_dom"/>
</dbReference>
<evidence type="ECO:0000256" key="7">
    <source>
        <dbReference type="ARBA" id="ARBA00023163"/>
    </source>
</evidence>
<dbReference type="STRING" id="39029.BSR42_02240"/>
<dbReference type="Pfam" id="PF22811">
    <property type="entry name" value="Zn_ribbon_NrdR"/>
    <property type="match status" value="1"/>
</dbReference>
<dbReference type="GO" id="GO:0003677">
    <property type="term" value="F:DNA binding"/>
    <property type="evidence" value="ECO:0007669"/>
    <property type="project" value="UniProtKB-KW"/>
</dbReference>
<evidence type="ECO:0000256" key="6">
    <source>
        <dbReference type="ARBA" id="ARBA00023125"/>
    </source>
</evidence>
<evidence type="ECO:0000256" key="9">
    <source>
        <dbReference type="SAM" id="MobiDB-lite"/>
    </source>
</evidence>
<keyword evidence="5 8" id="KW-0805">Transcription regulation</keyword>
<dbReference type="PANTHER" id="PTHR30455:SF2">
    <property type="entry name" value="TRANSCRIPTIONAL REPRESSOR NRDR"/>
    <property type="match status" value="1"/>
</dbReference>
<dbReference type="OrthoDB" id="9807461at2"/>
<dbReference type="GO" id="GO:0008270">
    <property type="term" value="F:zinc ion binding"/>
    <property type="evidence" value="ECO:0007669"/>
    <property type="project" value="UniProtKB-UniRule"/>
</dbReference>
<dbReference type="GO" id="GO:0005524">
    <property type="term" value="F:ATP binding"/>
    <property type="evidence" value="ECO:0007669"/>
    <property type="project" value="UniProtKB-UniRule"/>
</dbReference>
<dbReference type="PATRIC" id="fig|1122219.3.peg.2024"/>
<keyword evidence="1 8" id="KW-0678">Repressor</keyword>
<keyword evidence="12" id="KW-1185">Reference proteome</keyword>
<keyword evidence="7 8" id="KW-0804">Transcription</keyword>
<proteinExistence type="inferred from homology"/>
<protein>
    <recommendedName>
        <fullName evidence="8">Transcriptional repressor NrdR</fullName>
    </recommendedName>
</protein>
<dbReference type="PANTHER" id="PTHR30455">
    <property type="entry name" value="TRANSCRIPTIONAL REPRESSOR NRDR"/>
    <property type="match status" value="1"/>
</dbReference>
<dbReference type="AlphaFoldDB" id="A0A0J6ZM18"/>
<evidence type="ECO:0000259" key="10">
    <source>
        <dbReference type="PROSITE" id="PS51161"/>
    </source>
</evidence>
<dbReference type="FunCoup" id="A0A0J6ZM18">
    <property type="interactions" value="224"/>
</dbReference>
<comment type="cofactor">
    <cofactor evidence="8">
        <name>Zn(2+)</name>
        <dbReference type="ChEBI" id="CHEBI:29105"/>
    </cofactor>
    <text evidence="8">Binds 1 zinc ion.</text>
</comment>
<dbReference type="InterPro" id="IPR055173">
    <property type="entry name" value="NrdR-like_N"/>
</dbReference>
<dbReference type="Pfam" id="PF03477">
    <property type="entry name" value="ATP-cone"/>
    <property type="match status" value="1"/>
</dbReference>
<comment type="caution">
    <text evidence="11">The sequence shown here is derived from an EMBL/GenBank/DDBJ whole genome shotgun (WGS) entry which is preliminary data.</text>
</comment>
<dbReference type="PROSITE" id="PS51161">
    <property type="entry name" value="ATP_CONE"/>
    <property type="match status" value="1"/>
</dbReference>
<keyword evidence="3 8" id="KW-0862">Zinc</keyword>
<evidence type="ECO:0000256" key="2">
    <source>
        <dbReference type="ARBA" id="ARBA00022741"/>
    </source>
</evidence>
<evidence type="ECO:0000313" key="11">
    <source>
        <dbReference type="EMBL" id="KMO85931.1"/>
    </source>
</evidence>
<comment type="function">
    <text evidence="8">Negatively regulates transcription of bacterial ribonucleotide reductase nrd genes and operons by binding to NrdR-boxes.</text>
</comment>
<evidence type="ECO:0000256" key="3">
    <source>
        <dbReference type="ARBA" id="ARBA00022833"/>
    </source>
</evidence>
<comment type="similarity">
    <text evidence="8">Belongs to the NrdR family.</text>
</comment>
<keyword evidence="4 8" id="KW-0067">ATP-binding</keyword>
<accession>A0A0J6ZM18</accession>
<keyword evidence="2 8" id="KW-0547">Nucleotide-binding</keyword>
<dbReference type="Proteomes" id="UP000036503">
    <property type="component" value="Unassembled WGS sequence"/>
</dbReference>
<dbReference type="HAMAP" id="MF_00440">
    <property type="entry name" value="NrdR"/>
    <property type="match status" value="1"/>
</dbReference>
<feature type="compositionally biased region" description="Basic and acidic residues" evidence="9">
    <location>
        <begin position="7"/>
        <end position="21"/>
    </location>
</feature>
<keyword evidence="6 8" id="KW-0238">DNA-binding</keyword>
<dbReference type="InterPro" id="IPR003796">
    <property type="entry name" value="RNR_NrdR-like"/>
</dbReference>
<reference evidence="11 12" key="1">
    <citation type="submission" date="2015-06" db="EMBL/GenBank/DDBJ databases">
        <title>Draft genome sequence of beer spoilage bacterium Megasphaera cerevisiae type strain 20462.</title>
        <authorList>
            <person name="Kutumbaka K."/>
            <person name="Pasmowitz J."/>
            <person name="Mategko J."/>
            <person name="Reyes D."/>
            <person name="Friedrich A."/>
            <person name="Han S."/>
            <person name="Martens-Habbena W."/>
            <person name="Neal-McKinney J."/>
            <person name="Janagama H.K."/>
            <person name="Nadala C."/>
            <person name="Samadpour M."/>
        </authorList>
    </citation>
    <scope>NUCLEOTIDE SEQUENCE [LARGE SCALE GENOMIC DNA]</scope>
    <source>
        <strain evidence="11 12">DSM 20462</strain>
    </source>
</reference>
<evidence type="ECO:0000256" key="5">
    <source>
        <dbReference type="ARBA" id="ARBA00023015"/>
    </source>
</evidence>
<dbReference type="EMBL" id="LEKT01000040">
    <property type="protein sequence ID" value="KMO85931.1"/>
    <property type="molecule type" value="Genomic_DNA"/>
</dbReference>
<organism evidence="11 12">
    <name type="scientific">Megasphaera cerevisiae DSM 20462</name>
    <dbReference type="NCBI Taxonomy" id="1122219"/>
    <lineage>
        <taxon>Bacteria</taxon>
        <taxon>Bacillati</taxon>
        <taxon>Bacillota</taxon>
        <taxon>Negativicutes</taxon>
        <taxon>Veillonellales</taxon>
        <taxon>Veillonellaceae</taxon>
        <taxon>Megasphaera</taxon>
    </lineage>
</organism>
<dbReference type="GO" id="GO:0045892">
    <property type="term" value="P:negative regulation of DNA-templated transcription"/>
    <property type="evidence" value="ECO:0007669"/>
    <property type="project" value="UniProtKB-UniRule"/>
</dbReference>
<keyword evidence="8" id="KW-0479">Metal-binding</keyword>
<gene>
    <name evidence="8" type="primary">nrdR</name>
    <name evidence="11" type="ORF">AB840_10860</name>
</gene>
<sequence length="157" mass="18321">MRCPFCKSDDTKVTDSRATDDGKAIRRRRECQSCSRRFTTYEMVEEVPLVVIKKTGSRELFDRNKILNGLLRACNKRMVTRHQLDDVVLRVERNIRNTLAQEVTSEKIGEMVLEELKNIDEVAYIRFASVYRQFADLDSFMAELNYLMGNKGKKENT</sequence>
<keyword evidence="8" id="KW-0863">Zinc-finger</keyword>
<evidence type="ECO:0000313" key="12">
    <source>
        <dbReference type="Proteomes" id="UP000036503"/>
    </source>
</evidence>
<feature type="region of interest" description="Disordered" evidence="9">
    <location>
        <begin position="1"/>
        <end position="21"/>
    </location>
</feature>
<feature type="zinc finger region" evidence="8">
    <location>
        <begin position="3"/>
        <end position="34"/>
    </location>
</feature>
<evidence type="ECO:0000256" key="4">
    <source>
        <dbReference type="ARBA" id="ARBA00022840"/>
    </source>
</evidence>
<evidence type="ECO:0000256" key="8">
    <source>
        <dbReference type="HAMAP-Rule" id="MF_00440"/>
    </source>
</evidence>